<evidence type="ECO:0000313" key="7">
    <source>
        <dbReference type="EMBL" id="CBY23071.1"/>
    </source>
</evidence>
<protein>
    <recommendedName>
        <fullName evidence="6">LRP2-binding protein</fullName>
    </recommendedName>
</protein>
<evidence type="ECO:0000256" key="2">
    <source>
        <dbReference type="ARBA" id="ARBA00022490"/>
    </source>
</evidence>
<name>E4X136_OIKDI</name>
<reference evidence="7" key="1">
    <citation type="journal article" date="2010" name="Science">
        <title>Plasticity of animal genome architecture unmasked by rapid evolution of a pelagic tunicate.</title>
        <authorList>
            <person name="Denoeud F."/>
            <person name="Henriet S."/>
            <person name="Mungpakdee S."/>
            <person name="Aury J.M."/>
            <person name="Da Silva C."/>
            <person name="Brinkmann H."/>
            <person name="Mikhaleva J."/>
            <person name="Olsen L.C."/>
            <person name="Jubin C."/>
            <person name="Canestro C."/>
            <person name="Bouquet J.M."/>
            <person name="Danks G."/>
            <person name="Poulain J."/>
            <person name="Campsteijn C."/>
            <person name="Adamski M."/>
            <person name="Cross I."/>
            <person name="Yadetie F."/>
            <person name="Muffato M."/>
            <person name="Louis A."/>
            <person name="Butcher S."/>
            <person name="Tsagkogeorga G."/>
            <person name="Konrad A."/>
            <person name="Singh S."/>
            <person name="Jensen M.F."/>
            <person name="Cong E.H."/>
            <person name="Eikeseth-Otteraa H."/>
            <person name="Noel B."/>
            <person name="Anthouard V."/>
            <person name="Porcel B.M."/>
            <person name="Kachouri-Lafond R."/>
            <person name="Nishino A."/>
            <person name="Ugolini M."/>
            <person name="Chourrout P."/>
            <person name="Nishida H."/>
            <person name="Aasland R."/>
            <person name="Huzurbazar S."/>
            <person name="Westhof E."/>
            <person name="Delsuc F."/>
            <person name="Lehrach H."/>
            <person name="Reinhardt R."/>
            <person name="Weissenbach J."/>
            <person name="Roy S.W."/>
            <person name="Artiguenave F."/>
            <person name="Postlethwait J.H."/>
            <person name="Manak J.R."/>
            <person name="Thompson E.M."/>
            <person name="Jaillon O."/>
            <person name="Du Pasquier L."/>
            <person name="Boudinot P."/>
            <person name="Liberles D.A."/>
            <person name="Volff J.N."/>
            <person name="Philippe H."/>
            <person name="Lenhard B."/>
            <person name="Roest Crollius H."/>
            <person name="Wincker P."/>
            <person name="Chourrout D."/>
        </authorList>
    </citation>
    <scope>NUCLEOTIDE SEQUENCE [LARGE SCALE GENOMIC DNA]</scope>
</reference>
<dbReference type="EMBL" id="FN653020">
    <property type="protein sequence ID" value="CBY23071.1"/>
    <property type="molecule type" value="Genomic_DNA"/>
</dbReference>
<keyword evidence="4" id="KW-0802">TPR repeat</keyword>
<dbReference type="Gene3D" id="1.25.40.10">
    <property type="entry name" value="Tetratricopeptide repeat domain"/>
    <property type="match status" value="2"/>
</dbReference>
<dbReference type="InParanoid" id="E4X136"/>
<accession>E4X136</accession>
<gene>
    <name evidence="7" type="ORF">GSOID_T00014999001</name>
</gene>
<dbReference type="OrthoDB" id="2384430at2759"/>
<proteinExistence type="predicted"/>
<evidence type="ECO:0000256" key="1">
    <source>
        <dbReference type="ARBA" id="ARBA00004496"/>
    </source>
</evidence>
<dbReference type="GO" id="GO:0005737">
    <property type="term" value="C:cytoplasm"/>
    <property type="evidence" value="ECO:0007669"/>
    <property type="project" value="UniProtKB-SubCell"/>
</dbReference>
<comment type="subcellular location">
    <subcellularLocation>
        <location evidence="1">Cytoplasm</location>
    </subcellularLocation>
</comment>
<keyword evidence="3" id="KW-0677">Repeat</keyword>
<evidence type="ECO:0000256" key="6">
    <source>
        <dbReference type="ARBA" id="ARBA00039954"/>
    </source>
</evidence>
<dbReference type="AlphaFoldDB" id="E4X136"/>
<evidence type="ECO:0000256" key="5">
    <source>
        <dbReference type="ARBA" id="ARBA00037614"/>
    </source>
</evidence>
<dbReference type="PANTHER" id="PTHR44554:SF1">
    <property type="entry name" value="LRP2-BINDING PROTEIN"/>
    <property type="match status" value="1"/>
</dbReference>
<dbReference type="InterPro" id="IPR011990">
    <property type="entry name" value="TPR-like_helical_dom_sf"/>
</dbReference>
<dbReference type="InterPro" id="IPR052323">
    <property type="entry name" value="LRP2-binding"/>
</dbReference>
<organism evidence="7">
    <name type="scientific">Oikopleura dioica</name>
    <name type="common">Tunicate</name>
    <dbReference type="NCBI Taxonomy" id="34765"/>
    <lineage>
        <taxon>Eukaryota</taxon>
        <taxon>Metazoa</taxon>
        <taxon>Chordata</taxon>
        <taxon>Tunicata</taxon>
        <taxon>Appendicularia</taxon>
        <taxon>Copelata</taxon>
        <taxon>Oikopleuridae</taxon>
        <taxon>Oikopleura</taxon>
    </lineage>
</organism>
<dbReference type="SUPFAM" id="SSF81901">
    <property type="entry name" value="HCP-like"/>
    <property type="match status" value="1"/>
</dbReference>
<comment type="function">
    <text evidence="5">May act as an adapter that regulates LRP2 function.</text>
</comment>
<evidence type="ECO:0000256" key="4">
    <source>
        <dbReference type="ARBA" id="ARBA00022803"/>
    </source>
</evidence>
<dbReference type="InterPro" id="IPR006597">
    <property type="entry name" value="Sel1-like"/>
</dbReference>
<sequence length="315" mass="35162">MSLIESCQSLGIYVAPEATIQEIIDILKTQADDLKVKLLLGIAYQEEEQEEEAFKVFEEAAAQGSLSALYQKAAYLYDGRGVEKNTKLAIDLMQEVIELAQKDDKQEHLLQNAYLNLGRAYWDAFPHNAAKAEEYWTQAAAEGTGLLDAMIELSKLYAHPVYKNEEKCFYWHQNAAGAGHVPSQAIIGKFYLEGKGIGQSTSKAMNCFKRSAVNGSALGRAMLAELYYKRKMFTEAAQQSKRVCDTADSDFDFSEKDEHYKKGFCLGAFIYSRCLQLGRGTLADYDYSVELLHAAASADSEYANQLQREIIAGQI</sequence>
<keyword evidence="2" id="KW-0963">Cytoplasm</keyword>
<dbReference type="Pfam" id="PF08238">
    <property type="entry name" value="Sel1"/>
    <property type="match status" value="6"/>
</dbReference>
<dbReference type="SMART" id="SM00671">
    <property type="entry name" value="SEL1"/>
    <property type="match status" value="6"/>
</dbReference>
<dbReference type="PANTHER" id="PTHR44554">
    <property type="entry name" value="LRP2-BINDING PROTEIN"/>
    <property type="match status" value="1"/>
</dbReference>
<dbReference type="Proteomes" id="UP000001307">
    <property type="component" value="Unassembled WGS sequence"/>
</dbReference>
<evidence type="ECO:0000256" key="3">
    <source>
        <dbReference type="ARBA" id="ARBA00022737"/>
    </source>
</evidence>
<evidence type="ECO:0000313" key="8">
    <source>
        <dbReference type="Proteomes" id="UP000001307"/>
    </source>
</evidence>
<keyword evidence="8" id="KW-1185">Reference proteome</keyword>